<evidence type="ECO:0000313" key="3">
    <source>
        <dbReference type="Proteomes" id="UP000004291"/>
    </source>
</evidence>
<name>A9D8T0_HOEPD</name>
<dbReference type="RefSeq" id="WP_007197293.1">
    <property type="nucleotide sequence ID" value="NZ_CM002917.1"/>
</dbReference>
<keyword evidence="3" id="KW-1185">Reference proteome</keyword>
<dbReference type="EMBL" id="ABIA03000002">
    <property type="protein sequence ID" value="EDQ32785.1"/>
    <property type="molecule type" value="Genomic_DNA"/>
</dbReference>
<sequence>MTSFVPRVVLVSMLSGAVVGALGGWAAFVGRGAVELGAVRLEGVSGILAVSAIFALMGLMLGLILLLIMRTLASAAEQDNS</sequence>
<feature type="transmembrane region" description="Helical" evidence="1">
    <location>
        <begin position="47"/>
        <end position="68"/>
    </location>
</feature>
<dbReference type="HOGENOM" id="CLU_2569172_0_0_5"/>
<keyword evidence="1" id="KW-0812">Transmembrane</keyword>
<dbReference type="Proteomes" id="UP000004291">
    <property type="component" value="Chromosome"/>
</dbReference>
<organism evidence="2 3">
    <name type="scientific">Hoeflea phototrophica (strain DSM 17068 / NCIMB 14078 / DFL-43)</name>
    <dbReference type="NCBI Taxonomy" id="411684"/>
    <lineage>
        <taxon>Bacteria</taxon>
        <taxon>Pseudomonadati</taxon>
        <taxon>Pseudomonadota</taxon>
        <taxon>Alphaproteobacteria</taxon>
        <taxon>Hyphomicrobiales</taxon>
        <taxon>Rhizobiaceae</taxon>
        <taxon>Hoeflea</taxon>
    </lineage>
</organism>
<accession>A9D8T0</accession>
<reference evidence="2 3" key="1">
    <citation type="submission" date="2007-10" db="EMBL/GenBank/DDBJ databases">
        <authorList>
            <person name="Wagner-Dobler I."/>
            <person name="Ferriera S."/>
            <person name="Johnson J."/>
            <person name="Kravitz S."/>
            <person name="Beeson K."/>
            <person name="Sutton G."/>
            <person name="Rogers Y.-H."/>
            <person name="Friedman R."/>
            <person name="Frazier M."/>
            <person name="Venter J.C."/>
        </authorList>
    </citation>
    <scope>NUCLEOTIDE SEQUENCE [LARGE SCALE GENOMIC DNA]</scope>
    <source>
        <strain evidence="2 3">DFL-43</strain>
    </source>
</reference>
<reference evidence="2 3" key="2">
    <citation type="submission" date="2012-06" db="EMBL/GenBank/DDBJ databases">
        <authorList>
            <person name="Fiebig A."/>
        </authorList>
    </citation>
    <scope>NUCLEOTIDE SEQUENCE [LARGE SCALE GENOMIC DNA]</scope>
    <source>
        <strain evidence="2 3">DFL-43</strain>
    </source>
</reference>
<proteinExistence type="predicted"/>
<dbReference type="AlphaFoldDB" id="A9D8T0"/>
<comment type="caution">
    <text evidence="2">The sequence shown here is derived from an EMBL/GenBank/DDBJ whole genome shotgun (WGS) entry which is preliminary data.</text>
</comment>
<keyword evidence="1" id="KW-0472">Membrane</keyword>
<dbReference type="STRING" id="411684.HPDFL43_07549"/>
<evidence type="ECO:0000313" key="2">
    <source>
        <dbReference type="EMBL" id="EDQ32785.1"/>
    </source>
</evidence>
<keyword evidence="1" id="KW-1133">Transmembrane helix</keyword>
<protein>
    <submittedName>
        <fullName evidence="2">Uncharacterized protein</fullName>
    </submittedName>
</protein>
<evidence type="ECO:0000256" key="1">
    <source>
        <dbReference type="SAM" id="Phobius"/>
    </source>
</evidence>
<gene>
    <name evidence="2" type="ORF">HPDFL43_07549</name>
</gene>